<gene>
    <name evidence="1" type="ORF">C7C56_021380</name>
</gene>
<accession>A0A2U2HFL4</accession>
<evidence type="ECO:0000313" key="2">
    <source>
        <dbReference type="Proteomes" id="UP000241421"/>
    </source>
</evidence>
<dbReference type="Proteomes" id="UP000241421">
    <property type="component" value="Unassembled WGS sequence"/>
</dbReference>
<sequence>MSRTLPILLHDKLVGHGFASYDVNRHEEIFKGDHKELRYRPQPRLLSQMLWPATVCHAMTHSRFSQTPKRSIDLVAQQSTIKSQANAKL</sequence>
<name>A0A2U2HFL4_9BURK</name>
<keyword evidence="2" id="KW-1185">Reference proteome</keyword>
<dbReference type="AlphaFoldDB" id="A0A2U2HFL4"/>
<organism evidence="1 2">
    <name type="scientific">Massilia glaciei</name>
    <dbReference type="NCBI Taxonomy" id="1524097"/>
    <lineage>
        <taxon>Bacteria</taxon>
        <taxon>Pseudomonadati</taxon>
        <taxon>Pseudomonadota</taxon>
        <taxon>Betaproteobacteria</taxon>
        <taxon>Burkholderiales</taxon>
        <taxon>Oxalobacteraceae</taxon>
        <taxon>Telluria group</taxon>
        <taxon>Massilia</taxon>
    </lineage>
</organism>
<reference evidence="1 2" key="1">
    <citation type="submission" date="2018-04" db="EMBL/GenBank/DDBJ databases">
        <title>Massilia violaceinigra sp. nov., a novel purple-pigmented bacterium isolated from Tianshan glacier, Xinjiang, China.</title>
        <authorList>
            <person name="Wang H."/>
        </authorList>
    </citation>
    <scope>NUCLEOTIDE SEQUENCE [LARGE SCALE GENOMIC DNA]</scope>
    <source>
        <strain evidence="1 2">B448-2</strain>
    </source>
</reference>
<comment type="caution">
    <text evidence="1">The sequence shown here is derived from an EMBL/GenBank/DDBJ whole genome shotgun (WGS) entry which is preliminary data.</text>
</comment>
<proteinExistence type="predicted"/>
<evidence type="ECO:0000313" key="1">
    <source>
        <dbReference type="EMBL" id="PWF43155.1"/>
    </source>
</evidence>
<dbReference type="EMBL" id="PXWF02000284">
    <property type="protein sequence ID" value="PWF43155.1"/>
    <property type="molecule type" value="Genomic_DNA"/>
</dbReference>
<protein>
    <submittedName>
        <fullName evidence="1">Uncharacterized protein</fullName>
    </submittedName>
</protein>